<gene>
    <name evidence="2" type="ORF">RCL2_003099500</name>
    <name evidence="1" type="ORF">RclHR1_03950002</name>
</gene>
<dbReference type="Proteomes" id="UP000247702">
    <property type="component" value="Unassembled WGS sequence"/>
</dbReference>
<proteinExistence type="predicted"/>
<dbReference type="EMBL" id="BLAL01000356">
    <property type="protein sequence ID" value="GET04695.1"/>
    <property type="molecule type" value="Genomic_DNA"/>
</dbReference>
<dbReference type="AlphaFoldDB" id="A0A2Z6RDN6"/>
<sequence length="70" mass="7981">MTTTVESQGELSQIIENFDKINTKEIDPIAVSNEQEKLSFEKGFNIIIDESNDYIFELLNKGTEGNLVRE</sequence>
<name>A0A2Z6RDN6_9GLOM</name>
<dbReference type="Proteomes" id="UP000615446">
    <property type="component" value="Unassembled WGS sequence"/>
</dbReference>
<keyword evidence="2" id="KW-0418">Kinase</keyword>
<evidence type="ECO:0000313" key="2">
    <source>
        <dbReference type="EMBL" id="GET04695.1"/>
    </source>
</evidence>
<keyword evidence="3" id="KW-1185">Reference proteome</keyword>
<accession>A0A2Z6RDN6</accession>
<keyword evidence="2" id="KW-0808">Transferase</keyword>
<dbReference type="EMBL" id="BEXD01003279">
    <property type="protein sequence ID" value="GBC00706.1"/>
    <property type="molecule type" value="Genomic_DNA"/>
</dbReference>
<evidence type="ECO:0000313" key="1">
    <source>
        <dbReference type="EMBL" id="GBC00706.1"/>
    </source>
</evidence>
<evidence type="ECO:0000313" key="3">
    <source>
        <dbReference type="Proteomes" id="UP000247702"/>
    </source>
</evidence>
<protein>
    <submittedName>
        <fullName evidence="2">Kinase-like domain-containing protein</fullName>
    </submittedName>
</protein>
<organism evidence="1 3">
    <name type="scientific">Rhizophagus clarus</name>
    <dbReference type="NCBI Taxonomy" id="94130"/>
    <lineage>
        <taxon>Eukaryota</taxon>
        <taxon>Fungi</taxon>
        <taxon>Fungi incertae sedis</taxon>
        <taxon>Mucoromycota</taxon>
        <taxon>Glomeromycotina</taxon>
        <taxon>Glomeromycetes</taxon>
        <taxon>Glomerales</taxon>
        <taxon>Glomeraceae</taxon>
        <taxon>Rhizophagus</taxon>
    </lineage>
</organism>
<reference evidence="1 3" key="1">
    <citation type="submission" date="2017-11" db="EMBL/GenBank/DDBJ databases">
        <title>The genome of Rhizophagus clarus HR1 reveals common genetic basis of auxotrophy among arbuscular mycorrhizal fungi.</title>
        <authorList>
            <person name="Kobayashi Y."/>
        </authorList>
    </citation>
    <scope>NUCLEOTIDE SEQUENCE [LARGE SCALE GENOMIC DNA]</scope>
    <source>
        <strain evidence="1 3">HR1</strain>
    </source>
</reference>
<reference evidence="2" key="2">
    <citation type="submission" date="2019-10" db="EMBL/GenBank/DDBJ databases">
        <title>Conservation and host-specific expression of non-tandemly repeated heterogenous ribosome RNA gene in arbuscular mycorrhizal fungi.</title>
        <authorList>
            <person name="Maeda T."/>
            <person name="Kobayashi Y."/>
            <person name="Nakagawa T."/>
            <person name="Ezawa T."/>
            <person name="Yamaguchi K."/>
            <person name="Bino T."/>
            <person name="Nishimoto Y."/>
            <person name="Shigenobu S."/>
            <person name="Kawaguchi M."/>
        </authorList>
    </citation>
    <scope>NUCLEOTIDE SEQUENCE</scope>
    <source>
        <strain evidence="2">HR1</strain>
    </source>
</reference>
<comment type="caution">
    <text evidence="1">The sequence shown here is derived from an EMBL/GenBank/DDBJ whole genome shotgun (WGS) entry which is preliminary data.</text>
</comment>
<dbReference type="GO" id="GO:0016301">
    <property type="term" value="F:kinase activity"/>
    <property type="evidence" value="ECO:0007669"/>
    <property type="project" value="UniProtKB-KW"/>
</dbReference>